<reference evidence="6 7" key="2">
    <citation type="submission" date="2020-07" db="EMBL/GenBank/DDBJ databases">
        <title>Genome assembly of wild tea tree DASZ reveals pedigree and selection history of tea varieties.</title>
        <authorList>
            <person name="Zhang W."/>
        </authorList>
    </citation>
    <scope>NUCLEOTIDE SEQUENCE [LARGE SCALE GENOMIC DNA]</scope>
    <source>
        <strain evidence="7">cv. G240</strain>
        <tissue evidence="6">Leaf</tissue>
    </source>
</reference>
<evidence type="ECO:0000256" key="3">
    <source>
        <dbReference type="PROSITE-ProRule" id="PRU10141"/>
    </source>
</evidence>
<dbReference type="GO" id="GO:0008353">
    <property type="term" value="F:RNA polymerase II CTD heptapeptide repeat kinase activity"/>
    <property type="evidence" value="ECO:0007669"/>
    <property type="project" value="TreeGrafter"/>
</dbReference>
<evidence type="ECO:0000313" key="6">
    <source>
        <dbReference type="EMBL" id="KAF5943252.1"/>
    </source>
</evidence>
<dbReference type="PANTHER" id="PTHR24056:SF228">
    <property type="entry name" value="PROTEIN IMPAIRED IN BABA-INDUCED STERILITY 1"/>
    <property type="match status" value="1"/>
</dbReference>
<dbReference type="EMBL" id="JACBKZ010000009">
    <property type="protein sequence ID" value="KAF5943252.1"/>
    <property type="molecule type" value="Genomic_DNA"/>
</dbReference>
<dbReference type="InterPro" id="IPR000719">
    <property type="entry name" value="Prot_kinase_dom"/>
</dbReference>
<dbReference type="Proteomes" id="UP000593564">
    <property type="component" value="Unassembled WGS sequence"/>
</dbReference>
<keyword evidence="2 3" id="KW-0067">ATP-binding</keyword>
<dbReference type="PROSITE" id="PS50011">
    <property type="entry name" value="PROTEIN_KINASE_DOM"/>
    <property type="match status" value="1"/>
</dbReference>
<dbReference type="InterPro" id="IPR011009">
    <property type="entry name" value="Kinase-like_dom_sf"/>
</dbReference>
<feature type="region of interest" description="Disordered" evidence="4">
    <location>
        <begin position="132"/>
        <end position="152"/>
    </location>
</feature>
<reference evidence="7" key="1">
    <citation type="journal article" date="2020" name="Nat. Commun.">
        <title>Genome assembly of wild tea tree DASZ reveals pedigree and selection history of tea varieties.</title>
        <authorList>
            <person name="Zhang W."/>
            <person name="Zhang Y."/>
            <person name="Qiu H."/>
            <person name="Guo Y."/>
            <person name="Wan H."/>
            <person name="Zhang X."/>
            <person name="Scossa F."/>
            <person name="Alseekh S."/>
            <person name="Zhang Q."/>
            <person name="Wang P."/>
            <person name="Xu L."/>
            <person name="Schmidt M.H."/>
            <person name="Jia X."/>
            <person name="Li D."/>
            <person name="Zhu A."/>
            <person name="Guo F."/>
            <person name="Chen W."/>
            <person name="Ni D."/>
            <person name="Usadel B."/>
            <person name="Fernie A.R."/>
            <person name="Wen W."/>
        </authorList>
    </citation>
    <scope>NUCLEOTIDE SEQUENCE [LARGE SCALE GENOMIC DNA]</scope>
    <source>
        <strain evidence="7">cv. G240</strain>
    </source>
</reference>
<dbReference type="Pfam" id="PF00069">
    <property type="entry name" value="Pkinase"/>
    <property type="match status" value="1"/>
</dbReference>
<name>A0A7J7GR35_CAMSI</name>
<dbReference type="Gene3D" id="1.10.510.10">
    <property type="entry name" value="Transferase(Phosphotransferase) domain 1"/>
    <property type="match status" value="1"/>
</dbReference>
<evidence type="ECO:0000256" key="2">
    <source>
        <dbReference type="ARBA" id="ARBA00022840"/>
    </source>
</evidence>
<accession>A0A7J7GR35</accession>
<dbReference type="PANTHER" id="PTHR24056">
    <property type="entry name" value="CELL DIVISION PROTEIN KINASE"/>
    <property type="match status" value="1"/>
</dbReference>
<protein>
    <recommendedName>
        <fullName evidence="5">Protein kinase domain-containing protein</fullName>
    </recommendedName>
</protein>
<dbReference type="FunFam" id="3.30.200.20:FF:000021">
    <property type="entry name" value="probable serine/threonine-protein kinase At1g54610"/>
    <property type="match status" value="1"/>
</dbReference>
<proteinExistence type="predicted"/>
<gene>
    <name evidence="6" type="ORF">HYC85_020894</name>
</gene>
<dbReference type="Gene3D" id="3.30.200.20">
    <property type="entry name" value="Phosphorylase Kinase, domain 1"/>
    <property type="match status" value="1"/>
</dbReference>
<keyword evidence="1 3" id="KW-0547">Nucleotide-binding</keyword>
<dbReference type="GO" id="GO:0005634">
    <property type="term" value="C:nucleus"/>
    <property type="evidence" value="ECO:0007669"/>
    <property type="project" value="TreeGrafter"/>
</dbReference>
<organism evidence="6 7">
    <name type="scientific">Camellia sinensis</name>
    <name type="common">Tea plant</name>
    <name type="synonym">Thea sinensis</name>
    <dbReference type="NCBI Taxonomy" id="4442"/>
    <lineage>
        <taxon>Eukaryota</taxon>
        <taxon>Viridiplantae</taxon>
        <taxon>Streptophyta</taxon>
        <taxon>Embryophyta</taxon>
        <taxon>Tracheophyta</taxon>
        <taxon>Spermatophyta</taxon>
        <taxon>Magnoliopsida</taxon>
        <taxon>eudicotyledons</taxon>
        <taxon>Gunneridae</taxon>
        <taxon>Pentapetalae</taxon>
        <taxon>asterids</taxon>
        <taxon>Ericales</taxon>
        <taxon>Theaceae</taxon>
        <taxon>Camellia</taxon>
    </lineage>
</organism>
<evidence type="ECO:0000256" key="4">
    <source>
        <dbReference type="SAM" id="MobiDB-lite"/>
    </source>
</evidence>
<dbReference type="GO" id="GO:0000307">
    <property type="term" value="C:cyclin-dependent protein kinase holoenzyme complex"/>
    <property type="evidence" value="ECO:0007669"/>
    <property type="project" value="TreeGrafter"/>
</dbReference>
<dbReference type="SMART" id="SM00220">
    <property type="entry name" value="S_TKc"/>
    <property type="match status" value="1"/>
</dbReference>
<dbReference type="InterPro" id="IPR017441">
    <property type="entry name" value="Protein_kinase_ATP_BS"/>
</dbReference>
<feature type="binding site" evidence="3">
    <location>
        <position position="228"/>
    </location>
    <ligand>
        <name>ATP</name>
        <dbReference type="ChEBI" id="CHEBI:30616"/>
    </ligand>
</feature>
<sequence>MTGSTEPKSGYNNLKRKDRGRYINIEPSQMKSFSDGSSCSHHCCPNSKPTSLATFLDLGRSGFVSKLNQCFWVGDNFLVFRHGLCDLEAGGVGDPGSRSFQRLSRQCCCGGSGRSRGSGVVDLEKKKKKRIDSGVSENELGESERVSSNGGGGESLSFRLGNLQKYVEGEQVAAGWPAWFSAVAGEAIHGWVPLSADSFEKLEKVGQGTYSSVFHARNLETGRIVALKKVRFDNFEPESVRFMAREIMILRRLDHPNIIKLEGLITSRLSCSIYLVFEYMEHDISGLLSSPDINKLITSVKCYMKQLLSGLEHCHSRGTMHRDIKGANLLVNNEGVLKMADFGLANFCGTGPVGHRQPLTNSFHHFMVPLSGSLECWLCIVELLLGSPILQGRTEIRFWVYCHLQESYYDVERRSQRMQEAMHGSHLMEREGNNSQELDSMLELERKTGSEGPLKPLRPDLYCGDETFDPPSSLQVLLFVTTLNCRKK</sequence>
<comment type="caution">
    <text evidence="6">The sequence shown here is derived from an EMBL/GenBank/DDBJ whole genome shotgun (WGS) entry which is preliminary data.</text>
</comment>
<evidence type="ECO:0000259" key="5">
    <source>
        <dbReference type="PROSITE" id="PS50011"/>
    </source>
</evidence>
<dbReference type="InterPro" id="IPR050108">
    <property type="entry name" value="CDK"/>
</dbReference>
<evidence type="ECO:0000256" key="1">
    <source>
        <dbReference type="ARBA" id="ARBA00022741"/>
    </source>
</evidence>
<evidence type="ECO:0000313" key="7">
    <source>
        <dbReference type="Proteomes" id="UP000593564"/>
    </source>
</evidence>
<keyword evidence="7" id="KW-1185">Reference proteome</keyword>
<dbReference type="SUPFAM" id="SSF56112">
    <property type="entry name" value="Protein kinase-like (PK-like)"/>
    <property type="match status" value="1"/>
</dbReference>
<feature type="domain" description="Protein kinase" evidence="5">
    <location>
        <begin position="199"/>
        <end position="488"/>
    </location>
</feature>
<dbReference type="GO" id="GO:0032968">
    <property type="term" value="P:positive regulation of transcription elongation by RNA polymerase II"/>
    <property type="evidence" value="ECO:0007669"/>
    <property type="project" value="TreeGrafter"/>
</dbReference>
<dbReference type="GO" id="GO:0005524">
    <property type="term" value="F:ATP binding"/>
    <property type="evidence" value="ECO:0007669"/>
    <property type="project" value="UniProtKB-UniRule"/>
</dbReference>
<dbReference type="PROSITE" id="PS00107">
    <property type="entry name" value="PROTEIN_KINASE_ATP"/>
    <property type="match status" value="1"/>
</dbReference>
<dbReference type="AlphaFoldDB" id="A0A7J7GR35"/>